<name>A0A559LUT7_FUSOC</name>
<dbReference type="GO" id="GO:0020037">
    <property type="term" value="F:heme binding"/>
    <property type="evidence" value="ECO:0007669"/>
    <property type="project" value="InterPro"/>
</dbReference>
<gene>
    <name evidence="7" type="primary">PDA6-1-1</name>
    <name evidence="7" type="ORF">Focb16_v008195</name>
</gene>
<dbReference type="AlphaFoldDB" id="A0A559LUT7"/>
<dbReference type="PRINTS" id="PR00385">
    <property type="entry name" value="P450"/>
</dbReference>
<evidence type="ECO:0000256" key="4">
    <source>
        <dbReference type="ARBA" id="ARBA00023004"/>
    </source>
</evidence>
<comment type="cofactor">
    <cofactor evidence="1 5">
        <name>heme</name>
        <dbReference type="ChEBI" id="CHEBI:30413"/>
    </cofactor>
</comment>
<evidence type="ECO:0000256" key="3">
    <source>
        <dbReference type="ARBA" id="ARBA00022723"/>
    </source>
</evidence>
<evidence type="ECO:0000256" key="1">
    <source>
        <dbReference type="ARBA" id="ARBA00001971"/>
    </source>
</evidence>
<keyword evidence="6" id="KW-0503">Monooxygenase</keyword>
<evidence type="ECO:0000313" key="8">
    <source>
        <dbReference type="Proteomes" id="UP000320707"/>
    </source>
</evidence>
<dbReference type="GO" id="GO:0005506">
    <property type="term" value="F:iron ion binding"/>
    <property type="evidence" value="ECO:0007669"/>
    <property type="project" value="InterPro"/>
</dbReference>
<organism evidence="7 8">
    <name type="scientific">Fusarium oxysporum f. sp. cubense</name>
    <dbReference type="NCBI Taxonomy" id="61366"/>
    <lineage>
        <taxon>Eukaryota</taxon>
        <taxon>Fungi</taxon>
        <taxon>Dikarya</taxon>
        <taxon>Ascomycota</taxon>
        <taxon>Pezizomycotina</taxon>
        <taxon>Sordariomycetes</taxon>
        <taxon>Hypocreomycetidae</taxon>
        <taxon>Hypocreales</taxon>
        <taxon>Nectriaceae</taxon>
        <taxon>Fusarium</taxon>
        <taxon>Fusarium oxysporum species complex</taxon>
    </lineage>
</organism>
<feature type="binding site" description="axial binding residue" evidence="5">
    <location>
        <position position="404"/>
    </location>
    <ligand>
        <name>heme</name>
        <dbReference type="ChEBI" id="CHEBI:30413"/>
    </ligand>
    <ligandPart>
        <name>Fe</name>
        <dbReference type="ChEBI" id="CHEBI:18248"/>
    </ligandPart>
</feature>
<proteinExistence type="inferred from homology"/>
<evidence type="ECO:0000256" key="5">
    <source>
        <dbReference type="PIRSR" id="PIRSR602401-1"/>
    </source>
</evidence>
<dbReference type="FunFam" id="1.10.630.10:FF:000050">
    <property type="entry name" value="Cytochrome P450 monooxygenase"/>
    <property type="match status" value="1"/>
</dbReference>
<sequence>MWYLRSVWRGDFEKVNSRLHQELGPVVRIAPNEYSLDDVNAIKVIYGHGSQFIKAPWYYAGGHPDPSRYDIFTDRDIKRHAETRRRVASLYSMTSLVRMEQQVDDCAHRMITRFEEFAQTKTTINLQEWCQYWAFDTISLITVAKRFGFLDSGSDQMGLIRAINIYLIHNANVGIYSEWHPIVSYFEYLLGVPRIEYIFDFCQHQIDERSDAIKTATGDNDGDGDFLGKLLNMHLQAPDKFTMYHILMTCAANIGAGSDTTSITMTAIMYYLMQNPEMYKKASTLRAEVDEKRSGKASPNNIISFSEAQSMPYLQACIKEGLRMHPATGLPLARVVPKGGANICDRYFPQGAIVGINTWVAHRNTEVFGGDADSYRPERWLEDPERASRMEKYLIAFGAGARTCIGKNISLLEISKLVPELVQRFDIEIADHSQELKTENVWFVKQKNLRVNISLR</sequence>
<dbReference type="Pfam" id="PF00067">
    <property type="entry name" value="p450"/>
    <property type="match status" value="1"/>
</dbReference>
<dbReference type="InterPro" id="IPR017972">
    <property type="entry name" value="Cyt_P450_CS"/>
</dbReference>
<evidence type="ECO:0000313" key="7">
    <source>
        <dbReference type="EMBL" id="TVY79147.1"/>
    </source>
</evidence>
<dbReference type="GO" id="GO:0032259">
    <property type="term" value="P:methylation"/>
    <property type="evidence" value="ECO:0007669"/>
    <property type="project" value="UniProtKB-KW"/>
</dbReference>
<comment type="caution">
    <text evidence="7">The sequence shown here is derived from an EMBL/GenBank/DDBJ whole genome shotgun (WGS) entry which is preliminary data.</text>
</comment>
<dbReference type="Proteomes" id="UP000320707">
    <property type="component" value="Unassembled WGS sequence"/>
</dbReference>
<dbReference type="InterPro" id="IPR001128">
    <property type="entry name" value="Cyt_P450"/>
</dbReference>
<evidence type="ECO:0000256" key="6">
    <source>
        <dbReference type="RuleBase" id="RU000461"/>
    </source>
</evidence>
<comment type="similarity">
    <text evidence="6">Belongs to the cytochrome P450 family.</text>
</comment>
<dbReference type="InterPro" id="IPR050121">
    <property type="entry name" value="Cytochrome_P450_monoxygenase"/>
</dbReference>
<dbReference type="PROSITE" id="PS00086">
    <property type="entry name" value="CYTOCHROME_P450"/>
    <property type="match status" value="1"/>
</dbReference>
<dbReference type="GO" id="GO:0016705">
    <property type="term" value="F:oxidoreductase activity, acting on paired donors, with incorporation or reduction of molecular oxygen"/>
    <property type="evidence" value="ECO:0007669"/>
    <property type="project" value="InterPro"/>
</dbReference>
<dbReference type="CDD" id="cd11060">
    <property type="entry name" value="CYP57A1-like"/>
    <property type="match status" value="1"/>
</dbReference>
<dbReference type="PRINTS" id="PR00463">
    <property type="entry name" value="EP450I"/>
</dbReference>
<dbReference type="GO" id="GO:0008168">
    <property type="term" value="F:methyltransferase activity"/>
    <property type="evidence" value="ECO:0007669"/>
    <property type="project" value="UniProtKB-KW"/>
</dbReference>
<dbReference type="InterPro" id="IPR036396">
    <property type="entry name" value="Cyt_P450_sf"/>
</dbReference>
<keyword evidence="2 5" id="KW-0349">Heme</keyword>
<reference evidence="7 8" key="1">
    <citation type="journal article" date="2019" name="Microbiol. Resour. Announc.">
        <title>High-quality draft genome sequence of Fusarium oxysporum f. sp. cubense strain 160527, a causal agent of Panama disease.</title>
        <authorList>
            <person name="Asai S."/>
            <person name="Ayukawa Y."/>
            <person name="Gan P."/>
            <person name="Masuda S."/>
            <person name="Komatsu K."/>
            <person name="Shirasu K."/>
            <person name="Arie T."/>
        </authorList>
    </citation>
    <scope>NUCLEOTIDE SEQUENCE [LARGE SCALE GENOMIC DNA]</scope>
    <source>
        <strain evidence="7 8">160527</strain>
    </source>
</reference>
<dbReference type="Gene3D" id="1.10.630.10">
    <property type="entry name" value="Cytochrome P450"/>
    <property type="match status" value="1"/>
</dbReference>
<keyword evidence="3 5" id="KW-0479">Metal-binding</keyword>
<accession>A0A559LUT7</accession>
<keyword evidence="4 5" id="KW-0408">Iron</keyword>
<dbReference type="PANTHER" id="PTHR24305">
    <property type="entry name" value="CYTOCHROME P450"/>
    <property type="match status" value="1"/>
</dbReference>
<keyword evidence="6" id="KW-0560">Oxidoreductase</keyword>
<evidence type="ECO:0000256" key="2">
    <source>
        <dbReference type="ARBA" id="ARBA00022617"/>
    </source>
</evidence>
<keyword evidence="7" id="KW-0808">Transferase</keyword>
<dbReference type="PANTHER" id="PTHR24305:SF190">
    <property type="entry name" value="P450, PUTATIVE (EUROFUNG)-RELATED"/>
    <property type="match status" value="1"/>
</dbReference>
<dbReference type="SUPFAM" id="SSF48264">
    <property type="entry name" value="Cytochrome P450"/>
    <property type="match status" value="1"/>
</dbReference>
<keyword evidence="7" id="KW-0489">Methyltransferase</keyword>
<dbReference type="EMBL" id="SRMI01000001">
    <property type="protein sequence ID" value="TVY79147.1"/>
    <property type="molecule type" value="Genomic_DNA"/>
</dbReference>
<dbReference type="InterPro" id="IPR002401">
    <property type="entry name" value="Cyt_P450_E_grp-I"/>
</dbReference>
<dbReference type="GO" id="GO:0004497">
    <property type="term" value="F:monooxygenase activity"/>
    <property type="evidence" value="ECO:0007669"/>
    <property type="project" value="UniProtKB-KW"/>
</dbReference>
<protein>
    <submittedName>
        <fullName evidence="7">Pisatin demethylase</fullName>
    </submittedName>
</protein>